<organism evidence="3 4">
    <name type="scientific">Cymbomonas tetramitiformis</name>
    <dbReference type="NCBI Taxonomy" id="36881"/>
    <lineage>
        <taxon>Eukaryota</taxon>
        <taxon>Viridiplantae</taxon>
        <taxon>Chlorophyta</taxon>
        <taxon>Pyramimonadophyceae</taxon>
        <taxon>Pyramimonadales</taxon>
        <taxon>Pyramimonadaceae</taxon>
        <taxon>Cymbomonas</taxon>
    </lineage>
</organism>
<proteinExistence type="predicted"/>
<dbReference type="AlphaFoldDB" id="A0AAE0GUE5"/>
<protein>
    <submittedName>
        <fullName evidence="3">Uncharacterized protein</fullName>
    </submittedName>
</protein>
<feature type="coiled-coil region" evidence="1">
    <location>
        <begin position="291"/>
        <end position="322"/>
    </location>
</feature>
<feature type="region of interest" description="Disordered" evidence="2">
    <location>
        <begin position="220"/>
        <end position="241"/>
    </location>
</feature>
<feature type="region of interest" description="Disordered" evidence="2">
    <location>
        <begin position="37"/>
        <end position="193"/>
    </location>
</feature>
<accession>A0AAE0GUE5</accession>
<feature type="compositionally biased region" description="Low complexity" evidence="2">
    <location>
        <begin position="748"/>
        <end position="760"/>
    </location>
</feature>
<feature type="coiled-coil region" evidence="1">
    <location>
        <begin position="481"/>
        <end position="543"/>
    </location>
</feature>
<evidence type="ECO:0000256" key="2">
    <source>
        <dbReference type="SAM" id="MobiDB-lite"/>
    </source>
</evidence>
<dbReference type="Proteomes" id="UP001190700">
    <property type="component" value="Unassembled WGS sequence"/>
</dbReference>
<feature type="region of interest" description="Disordered" evidence="2">
    <location>
        <begin position="743"/>
        <end position="766"/>
    </location>
</feature>
<name>A0AAE0GUE5_9CHLO</name>
<feature type="compositionally biased region" description="Low complexity" evidence="2">
    <location>
        <begin position="220"/>
        <end position="231"/>
    </location>
</feature>
<keyword evidence="4" id="KW-1185">Reference proteome</keyword>
<evidence type="ECO:0000313" key="4">
    <source>
        <dbReference type="Proteomes" id="UP001190700"/>
    </source>
</evidence>
<feature type="compositionally biased region" description="Basic and acidic residues" evidence="2">
    <location>
        <begin position="91"/>
        <end position="107"/>
    </location>
</feature>
<reference evidence="3 4" key="1">
    <citation type="journal article" date="2015" name="Genome Biol. Evol.">
        <title>Comparative Genomics of a Bacterivorous Green Alga Reveals Evolutionary Causalities and Consequences of Phago-Mixotrophic Mode of Nutrition.</title>
        <authorList>
            <person name="Burns J.A."/>
            <person name="Paasch A."/>
            <person name="Narechania A."/>
            <person name="Kim E."/>
        </authorList>
    </citation>
    <scope>NUCLEOTIDE SEQUENCE [LARGE SCALE GENOMIC DNA]</scope>
    <source>
        <strain evidence="3 4">PLY_AMNH</strain>
    </source>
</reference>
<feature type="region of interest" description="Disordered" evidence="2">
    <location>
        <begin position="798"/>
        <end position="820"/>
    </location>
</feature>
<gene>
    <name evidence="3" type="ORF">CYMTET_8074</name>
</gene>
<evidence type="ECO:0000256" key="1">
    <source>
        <dbReference type="SAM" id="Coils"/>
    </source>
</evidence>
<keyword evidence="1" id="KW-0175">Coiled coil</keyword>
<dbReference type="EMBL" id="LGRX02002385">
    <property type="protein sequence ID" value="KAK3284273.1"/>
    <property type="molecule type" value="Genomic_DNA"/>
</dbReference>
<feature type="compositionally biased region" description="Basic and acidic residues" evidence="2">
    <location>
        <begin position="800"/>
        <end position="814"/>
    </location>
</feature>
<comment type="caution">
    <text evidence="3">The sequence shown here is derived from an EMBL/GenBank/DDBJ whole genome shotgun (WGS) entry which is preliminary data.</text>
</comment>
<evidence type="ECO:0000313" key="3">
    <source>
        <dbReference type="EMBL" id="KAK3284273.1"/>
    </source>
</evidence>
<sequence length="905" mass="97770">MVAQAGSLGAQVEQQVEKAFNERHDLAAEAVTDAIANAEGEAFGDGEGGSEQAAESVTDANGEARGEAREASGDGEGVSEQTAEAATDASGEARVRHVRRAAMERTAEAVTDTSGDAEDEAREASGENKGEQSAVEKALLRPQGELQETSMESTVEEPAAPEASVHPADGKATAAPAVGDSPEGRAPVATRQVIHDDAEVDVLRETQARAPVLEPVQAEEAAVAANGGEAPRVSATTREESVATLSQQLHPQEMSIMAPEAQHGEPSSVQDAERQKAVDDVAMSGSQSASQAALREQLATAERSAIETKAELERRIADMQEEHCGMVQELQQQLMDLHVRRPQTSGLTTSVGELPHGGTRADEQDIELSAEAMAEAQQVPLTAQLQQAELVAALERCLAEGDRVAGSSGLMQRQQELNHAMLMQLESAKVAASKDAAVKARLDKHVSDLSAKLDSARVDVVRMSREKEIAEVEARGALSTVGEMAEQLDRAQRQLAEMTTTHAGAVRELRGQLEEAEAVCSEVLTERRKSTELTEQLQSAQQRALSEVTTNLAMGASYRLQVAEMKGRVEASERISEAQVARNVKAVQLLERQVQVVADGELARTVRQLDAVRAEHRLQLAQMRSEVEAEAKTRALIHVSYRLEASALAKQVEMAERKAAAVVGHYSGLVAELETRLEQAQSSQSMNLLLNEVPDSHERRMKLEAMQEEERLKVEVRAEMHRQHAEELARLAEQTVQVKLETEALNDPYPSSPEGSSEPSADVDTPKAKLVRREMANMRLVRQISQRQEELCTVADEEVGDGRRSDRHAEEAPARDQGAGTVVQLARGRDQCEGDSRSIGVWDGDAGPAVHLNEATEALVLSMQSTVTEITQKAAATERLLKEQQHELNDLMRCAENAISPEQAQ</sequence>
<feature type="compositionally biased region" description="Basic and acidic residues" evidence="2">
    <location>
        <begin position="62"/>
        <end position="72"/>
    </location>
</feature>